<feature type="region of interest" description="Disordered" evidence="1">
    <location>
        <begin position="274"/>
        <end position="294"/>
    </location>
</feature>
<keyword evidence="5" id="KW-1185">Reference proteome</keyword>
<feature type="region of interest" description="Disordered" evidence="1">
    <location>
        <begin position="326"/>
        <end position="408"/>
    </location>
</feature>
<evidence type="ECO:0000259" key="2">
    <source>
        <dbReference type="Pfam" id="PF21744"/>
    </source>
</evidence>
<feature type="compositionally biased region" description="Basic and acidic residues" evidence="1">
    <location>
        <begin position="326"/>
        <end position="335"/>
    </location>
</feature>
<dbReference type="Pfam" id="PF21744">
    <property type="entry name" value="BAHCC1-like_Tudor"/>
    <property type="match status" value="1"/>
</dbReference>
<feature type="domain" description="TNRC18/BAHCC1-like SH3" evidence="3">
    <location>
        <begin position="94"/>
        <end position="141"/>
    </location>
</feature>
<feature type="compositionally biased region" description="Acidic residues" evidence="1">
    <location>
        <begin position="29"/>
        <end position="42"/>
    </location>
</feature>
<dbReference type="Pfam" id="PF24912">
    <property type="entry name" value="SH3_TNRC18"/>
    <property type="match status" value="1"/>
</dbReference>
<feature type="region of interest" description="Disordered" evidence="1">
    <location>
        <begin position="1"/>
        <end position="58"/>
    </location>
</feature>
<reference evidence="4 5" key="1">
    <citation type="journal article" date="2019" name="Commun. Biol.">
        <title>The bagworm genome reveals a unique fibroin gene that provides high tensile strength.</title>
        <authorList>
            <person name="Kono N."/>
            <person name="Nakamura H."/>
            <person name="Ohtoshi R."/>
            <person name="Tomita M."/>
            <person name="Numata K."/>
            <person name="Arakawa K."/>
        </authorList>
    </citation>
    <scope>NUCLEOTIDE SEQUENCE [LARGE SCALE GENOMIC DNA]</scope>
</reference>
<organism evidence="4 5">
    <name type="scientific">Eumeta variegata</name>
    <name type="common">Bagworm moth</name>
    <name type="synonym">Eumeta japonica</name>
    <dbReference type="NCBI Taxonomy" id="151549"/>
    <lineage>
        <taxon>Eukaryota</taxon>
        <taxon>Metazoa</taxon>
        <taxon>Ecdysozoa</taxon>
        <taxon>Arthropoda</taxon>
        <taxon>Hexapoda</taxon>
        <taxon>Insecta</taxon>
        <taxon>Pterygota</taxon>
        <taxon>Neoptera</taxon>
        <taxon>Endopterygota</taxon>
        <taxon>Lepidoptera</taxon>
        <taxon>Glossata</taxon>
        <taxon>Ditrysia</taxon>
        <taxon>Tineoidea</taxon>
        <taxon>Psychidae</taxon>
        <taxon>Oiketicinae</taxon>
        <taxon>Eumeta</taxon>
    </lineage>
</organism>
<evidence type="ECO:0000313" key="4">
    <source>
        <dbReference type="EMBL" id="GBP98533.1"/>
    </source>
</evidence>
<proteinExistence type="predicted"/>
<name>A0A4C2AH47_EUMVA</name>
<feature type="domain" description="BAHCC1-like Tudor" evidence="2">
    <location>
        <begin position="196"/>
        <end position="253"/>
    </location>
</feature>
<dbReference type="Proteomes" id="UP000299102">
    <property type="component" value="Unassembled WGS sequence"/>
</dbReference>
<dbReference type="PANTHER" id="PTHR12505">
    <property type="entry name" value="PHD FINGER TRANSCRIPTION FACTOR"/>
    <property type="match status" value="1"/>
</dbReference>
<evidence type="ECO:0000259" key="3">
    <source>
        <dbReference type="Pfam" id="PF24912"/>
    </source>
</evidence>
<feature type="compositionally biased region" description="Acidic residues" evidence="1">
    <location>
        <begin position="364"/>
        <end position="381"/>
    </location>
</feature>
<protein>
    <submittedName>
        <fullName evidence="4">Protein winged eye</fullName>
    </submittedName>
</protein>
<feature type="compositionally biased region" description="Polar residues" evidence="1">
    <location>
        <begin position="382"/>
        <end position="400"/>
    </location>
</feature>
<accession>A0A4C2AH47</accession>
<evidence type="ECO:0000256" key="1">
    <source>
        <dbReference type="SAM" id="MobiDB-lite"/>
    </source>
</evidence>
<dbReference type="OrthoDB" id="6426227at2759"/>
<dbReference type="EMBL" id="BGZK01003159">
    <property type="protein sequence ID" value="GBP98533.1"/>
    <property type="molecule type" value="Genomic_DNA"/>
</dbReference>
<dbReference type="PANTHER" id="PTHR12505:SF24">
    <property type="entry name" value="PROTEIN WINGED EYE"/>
    <property type="match status" value="1"/>
</dbReference>
<sequence length="408" mass="46324">MLPPKTCTHNCLQEPKLSSSTSSHRSSGNEDEDDDGTAEDNSEENKNNDDGNHHNRCSSDNEMAKQICVAKPLKINAIDRSLMLTQDHLYRKETRVLTDMGGLFYAGIMKPLQPPDVYAITLDGERGNKSHIMSREEIFKDTRRTRNRIRRKKVSLLSTFVRVTNTMNNNQLFLKAKEDFRTCSQDSRRCASRYTVMCLLDQQYRCLYPGRAIESESSDDGVTLQEFVSVEFDDGDSGRIRLQNIRLLLSDYPQVANGKHVASTSAVDGGVGGGINGSLESHKHKKHKKRKKTKHRKILWKLALFPKWINLCTKLQRRIIIKSEHTSQASIEKHQQHSSNSNTEHSHARPHTVAAAVQQIGHDDEAEDEEEADEENYDEDQNTQTEDSQMAEDSNIGLTRSNKETMVI</sequence>
<dbReference type="AlphaFoldDB" id="A0A4C2AH47"/>
<dbReference type="InterPro" id="IPR048924">
    <property type="entry name" value="BAHCC1-like_Tudor"/>
</dbReference>
<dbReference type="InterPro" id="IPR052429">
    <property type="entry name" value="BAH_domain_protein"/>
</dbReference>
<dbReference type="InterPro" id="IPR056841">
    <property type="entry name" value="TNRC18_BAHCC1-like_SH3"/>
</dbReference>
<comment type="caution">
    <text evidence="4">The sequence shown here is derived from an EMBL/GenBank/DDBJ whole genome shotgun (WGS) entry which is preliminary data.</text>
</comment>
<gene>
    <name evidence="4" type="primary">wge</name>
    <name evidence="4" type="ORF">EVAR_69630_1</name>
</gene>
<feature type="compositionally biased region" description="Basic residues" evidence="1">
    <location>
        <begin position="282"/>
        <end position="294"/>
    </location>
</feature>
<feature type="compositionally biased region" description="Basic and acidic residues" evidence="1">
    <location>
        <begin position="43"/>
        <end position="58"/>
    </location>
</feature>
<evidence type="ECO:0000313" key="5">
    <source>
        <dbReference type="Proteomes" id="UP000299102"/>
    </source>
</evidence>